<evidence type="ECO:0000256" key="1">
    <source>
        <dbReference type="SAM" id="Phobius"/>
    </source>
</evidence>
<dbReference type="EMBL" id="UINC01201217">
    <property type="protein sequence ID" value="SVE20457.1"/>
    <property type="molecule type" value="Genomic_DNA"/>
</dbReference>
<organism evidence="2">
    <name type="scientific">marine metagenome</name>
    <dbReference type="NCBI Taxonomy" id="408172"/>
    <lineage>
        <taxon>unclassified sequences</taxon>
        <taxon>metagenomes</taxon>
        <taxon>ecological metagenomes</taxon>
    </lineage>
</organism>
<protein>
    <submittedName>
        <fullName evidence="2">Uncharacterized protein</fullName>
    </submittedName>
</protein>
<gene>
    <name evidence="2" type="ORF">METZ01_LOCUS473311</name>
</gene>
<accession>A0A383BK15</accession>
<feature type="non-terminal residue" evidence="2">
    <location>
        <position position="1"/>
    </location>
</feature>
<dbReference type="AlphaFoldDB" id="A0A383BK15"/>
<sequence>QAIITISFLELYDLILVVLQILGAINSY</sequence>
<keyword evidence="1" id="KW-0812">Transmembrane</keyword>
<name>A0A383BK15_9ZZZZ</name>
<keyword evidence="1" id="KW-1133">Transmembrane helix</keyword>
<proteinExistence type="predicted"/>
<evidence type="ECO:0000313" key="2">
    <source>
        <dbReference type="EMBL" id="SVE20457.1"/>
    </source>
</evidence>
<keyword evidence="1" id="KW-0472">Membrane</keyword>
<feature type="transmembrane region" description="Helical" evidence="1">
    <location>
        <begin position="6"/>
        <end position="25"/>
    </location>
</feature>
<reference evidence="2" key="1">
    <citation type="submission" date="2018-05" db="EMBL/GenBank/DDBJ databases">
        <authorList>
            <person name="Lanie J.A."/>
            <person name="Ng W.-L."/>
            <person name="Kazmierczak K.M."/>
            <person name="Andrzejewski T.M."/>
            <person name="Davidsen T.M."/>
            <person name="Wayne K.J."/>
            <person name="Tettelin H."/>
            <person name="Glass J.I."/>
            <person name="Rusch D."/>
            <person name="Podicherti R."/>
            <person name="Tsui H.-C.T."/>
            <person name="Winkler M.E."/>
        </authorList>
    </citation>
    <scope>NUCLEOTIDE SEQUENCE</scope>
</reference>